<keyword evidence="7 13" id="KW-1133">Transmembrane helix</keyword>
<dbReference type="InterPro" id="IPR022924">
    <property type="entry name" value="Cardiolipin_synthase"/>
</dbReference>
<sequence>MLNVTIFGVELLDVIYNFFLYSIIGWIYESTLVSVRKGSFVNRGFLNGPVIPIYGVGATLIYISFWQVRGVYPVIFFGGMILASVLEYFTSWIMEVLFHARWWDYSSRRLNIQGRICLLSASVWGVMSLLVIEILQPRVVRLFDIIPRIAGICAVSIISILFIIDTWITVVQTLKMDKIFAEMLRLKDEFSDYIENTRIYETKEELKKKLAGYRIFELPDKIRQFMDDNKEKLLERNRNQMDFDFKNLRQEVEHQIREYIAKLQTMSGTASHVQRRLLRAFPDLQIVRRLNRKEAVSLNAGSEVQSAENKSRKEERNFRWLDMSTNEKLIGTTKSYLSGFLRVSLVGLLVLIQLAIIAVLGYWLSGSGVYIYLFIEIASIFIIVGLVNDNRNSSYKIAWICIVLLLPATGHIMYALWGKSGSTKKIEKKILTCIEHGNTFLSYDADTAEAYAKKYPTKSRMSRYMESQNFPLFKNNRISYYPMGEDTFEAIFQDIEEAKHFIFINFFIVGEGVLWERMRKLLLQKRSEGLEIRFMYDDFGASLRTSKNFRRNLEAEGIQTAVFNPIHRYTDKLYMNYRSHQKILVIDGNIGYTGGMNLADEYVNLIERFGKWKDNAVRVEGDSVWGLTVTFLQMWEICRSGEWMDYTPYRPTKVFPENEVYCHVISDGPANRPNNPIESIYKQIIHYAKKFVYITTPYLVIEDDMKQSLIEAAQSGIDVRIITPNIPDKKNVKKLTNFNYGQLLEGGVKIYEYTPGFIHAKTIINEDCGIVGTINMDYRSFFLHYECGLWMCDREVINGIKEDLVGTMDISKEITYEEWKARPWYLKVHQKVLNLFSTLM</sequence>
<feature type="transmembrane region" description="Helical" evidence="13">
    <location>
        <begin position="369"/>
        <end position="388"/>
    </location>
</feature>
<feature type="transmembrane region" description="Helical" evidence="13">
    <location>
        <begin position="40"/>
        <end position="65"/>
    </location>
</feature>
<dbReference type="GO" id="GO:0032049">
    <property type="term" value="P:cardiolipin biosynthetic process"/>
    <property type="evidence" value="ECO:0007669"/>
    <property type="project" value="UniProtKB-UniRule"/>
</dbReference>
<dbReference type="InterPro" id="IPR027379">
    <property type="entry name" value="CLS_N"/>
</dbReference>
<evidence type="ECO:0000256" key="13">
    <source>
        <dbReference type="SAM" id="Phobius"/>
    </source>
</evidence>
<dbReference type="EC" id="2.7.8.-" evidence="12"/>
<evidence type="ECO:0000256" key="3">
    <source>
        <dbReference type="ARBA" id="ARBA00022516"/>
    </source>
</evidence>
<dbReference type="Pfam" id="PF06541">
    <property type="entry name" value="ABC_trans_CmpB"/>
    <property type="match status" value="1"/>
</dbReference>
<dbReference type="GO" id="GO:0008808">
    <property type="term" value="F:cardiolipin synthase activity"/>
    <property type="evidence" value="ECO:0007669"/>
    <property type="project" value="UniProtKB-UniRule"/>
</dbReference>
<dbReference type="AlphaFoldDB" id="A0A1M6NVP4"/>
<evidence type="ECO:0000256" key="7">
    <source>
        <dbReference type="ARBA" id="ARBA00022989"/>
    </source>
</evidence>
<dbReference type="GO" id="GO:0005886">
    <property type="term" value="C:plasma membrane"/>
    <property type="evidence" value="ECO:0007669"/>
    <property type="project" value="UniProtKB-SubCell"/>
</dbReference>
<feature type="transmembrane region" description="Helical" evidence="13">
    <location>
        <begin position="115"/>
        <end position="136"/>
    </location>
</feature>
<dbReference type="Pfam" id="PF13091">
    <property type="entry name" value="PLDc_2"/>
    <property type="match status" value="2"/>
</dbReference>
<keyword evidence="10" id="KW-0594">Phospholipid biosynthesis</keyword>
<dbReference type="CDD" id="cd09160">
    <property type="entry name" value="PLDc_SMU_988_like_2"/>
    <property type="match status" value="1"/>
</dbReference>
<evidence type="ECO:0000256" key="9">
    <source>
        <dbReference type="ARBA" id="ARBA00023136"/>
    </source>
</evidence>
<dbReference type="EMBL" id="FRAC01000008">
    <property type="protein sequence ID" value="SHJ99807.1"/>
    <property type="molecule type" value="Genomic_DNA"/>
</dbReference>
<keyword evidence="5 13" id="KW-0812">Transmembrane</keyword>
<feature type="transmembrane region" description="Helical" evidence="13">
    <location>
        <begin position="397"/>
        <end position="417"/>
    </location>
</feature>
<dbReference type="SUPFAM" id="SSF56024">
    <property type="entry name" value="Phospholipase D/nuclease"/>
    <property type="match status" value="2"/>
</dbReference>
<evidence type="ECO:0000256" key="2">
    <source>
        <dbReference type="ARBA" id="ARBA00022475"/>
    </source>
</evidence>
<evidence type="ECO:0000313" key="16">
    <source>
        <dbReference type="Proteomes" id="UP000184386"/>
    </source>
</evidence>
<dbReference type="STRING" id="1121322.SAMN02745136_01477"/>
<dbReference type="InterPro" id="IPR025202">
    <property type="entry name" value="PLD-like_dom"/>
</dbReference>
<feature type="transmembrane region" description="Helical" evidence="13">
    <location>
        <begin position="6"/>
        <end position="28"/>
    </location>
</feature>
<evidence type="ECO:0000256" key="11">
    <source>
        <dbReference type="ARBA" id="ARBA00023264"/>
    </source>
</evidence>
<evidence type="ECO:0000256" key="6">
    <source>
        <dbReference type="ARBA" id="ARBA00022737"/>
    </source>
</evidence>
<evidence type="ECO:0000313" key="15">
    <source>
        <dbReference type="EMBL" id="SHJ99807.1"/>
    </source>
</evidence>
<evidence type="ECO:0000256" key="1">
    <source>
        <dbReference type="ARBA" id="ARBA00004651"/>
    </source>
</evidence>
<dbReference type="InterPro" id="IPR010540">
    <property type="entry name" value="CmpB_TMEM229"/>
</dbReference>
<keyword evidence="4" id="KW-0808">Transferase</keyword>
<dbReference type="PANTHER" id="PTHR21248">
    <property type="entry name" value="CARDIOLIPIN SYNTHASE"/>
    <property type="match status" value="1"/>
</dbReference>
<dbReference type="Proteomes" id="UP000184386">
    <property type="component" value="Unassembled WGS sequence"/>
</dbReference>
<keyword evidence="9 13" id="KW-0472">Membrane</keyword>
<dbReference type="CDD" id="cd09154">
    <property type="entry name" value="PLDc_SMU_988_like_1"/>
    <property type="match status" value="1"/>
</dbReference>
<evidence type="ECO:0000259" key="14">
    <source>
        <dbReference type="PROSITE" id="PS50035"/>
    </source>
</evidence>
<feature type="domain" description="PLD phosphodiesterase" evidence="14">
    <location>
        <begin position="575"/>
        <end position="602"/>
    </location>
</feature>
<evidence type="ECO:0000256" key="12">
    <source>
        <dbReference type="NCBIfam" id="TIGR04265"/>
    </source>
</evidence>
<feature type="transmembrane region" description="Helical" evidence="13">
    <location>
        <begin position="148"/>
        <end position="170"/>
    </location>
</feature>
<keyword evidence="6" id="KW-0677">Repeat</keyword>
<dbReference type="Gene3D" id="3.30.870.10">
    <property type="entry name" value="Endonuclease Chain A"/>
    <property type="match status" value="2"/>
</dbReference>
<keyword evidence="8" id="KW-0443">Lipid metabolism</keyword>
<proteinExistence type="predicted"/>
<dbReference type="SMART" id="SM00155">
    <property type="entry name" value="PLDc"/>
    <property type="match status" value="2"/>
</dbReference>
<evidence type="ECO:0000256" key="10">
    <source>
        <dbReference type="ARBA" id="ARBA00023209"/>
    </source>
</evidence>
<evidence type="ECO:0000256" key="5">
    <source>
        <dbReference type="ARBA" id="ARBA00022692"/>
    </source>
</evidence>
<dbReference type="Pfam" id="PF13396">
    <property type="entry name" value="PLDc_N"/>
    <property type="match status" value="1"/>
</dbReference>
<reference evidence="15 16" key="1">
    <citation type="submission" date="2016-11" db="EMBL/GenBank/DDBJ databases">
        <authorList>
            <person name="Jaros S."/>
            <person name="Januszkiewicz K."/>
            <person name="Wedrychowicz H."/>
        </authorList>
    </citation>
    <scope>NUCLEOTIDE SEQUENCE [LARGE SCALE GENOMIC DNA]</scope>
    <source>
        <strain evidence="15 16">DSM 15929</strain>
    </source>
</reference>
<protein>
    <recommendedName>
        <fullName evidence="12">Cardiolipin synthase</fullName>
        <ecNumber evidence="12">2.7.8.-</ecNumber>
    </recommendedName>
</protein>
<feature type="transmembrane region" description="Helical" evidence="13">
    <location>
        <begin position="71"/>
        <end position="94"/>
    </location>
</feature>
<accession>A0A1M6NVP4</accession>
<evidence type="ECO:0000256" key="4">
    <source>
        <dbReference type="ARBA" id="ARBA00022679"/>
    </source>
</evidence>
<keyword evidence="16" id="KW-1185">Reference proteome</keyword>
<dbReference type="PANTHER" id="PTHR21248:SF22">
    <property type="entry name" value="PHOSPHOLIPASE D"/>
    <property type="match status" value="1"/>
</dbReference>
<feature type="transmembrane region" description="Helical" evidence="13">
    <location>
        <begin position="340"/>
        <end position="363"/>
    </location>
</feature>
<dbReference type="RefSeq" id="WP_170866606.1">
    <property type="nucleotide sequence ID" value="NZ_FRAC01000008.1"/>
</dbReference>
<gene>
    <name evidence="15" type="ORF">SAMN02745136_01477</name>
</gene>
<organism evidence="15 16">
    <name type="scientific">Anaerocolumna jejuensis DSM 15929</name>
    <dbReference type="NCBI Taxonomy" id="1121322"/>
    <lineage>
        <taxon>Bacteria</taxon>
        <taxon>Bacillati</taxon>
        <taxon>Bacillota</taxon>
        <taxon>Clostridia</taxon>
        <taxon>Lachnospirales</taxon>
        <taxon>Lachnospiraceae</taxon>
        <taxon>Anaerocolumna</taxon>
    </lineage>
</organism>
<evidence type="ECO:0000256" key="8">
    <source>
        <dbReference type="ARBA" id="ARBA00023098"/>
    </source>
</evidence>
<keyword evidence="3" id="KW-0444">Lipid biosynthesis</keyword>
<comment type="subcellular location">
    <subcellularLocation>
        <location evidence="1">Cell membrane</location>
        <topology evidence="1">Multi-pass membrane protein</topology>
    </subcellularLocation>
</comment>
<keyword evidence="2" id="KW-1003">Cell membrane</keyword>
<name>A0A1M6NVP4_9FIRM</name>
<keyword evidence="11" id="KW-1208">Phospholipid metabolism</keyword>
<dbReference type="InterPro" id="IPR001736">
    <property type="entry name" value="PLipase_D/transphosphatidylase"/>
</dbReference>
<dbReference type="NCBIfam" id="TIGR04265">
    <property type="entry name" value="bac_cardiolipin"/>
    <property type="match status" value="1"/>
</dbReference>
<dbReference type="PROSITE" id="PS50035">
    <property type="entry name" value="PLD"/>
    <property type="match status" value="1"/>
</dbReference>